<name>A0ABR9LIJ3_9PSEU</name>
<comment type="caution">
    <text evidence="1">The sequence shown here is derived from an EMBL/GenBank/DDBJ whole genome shotgun (WGS) entry which is preliminary data.</text>
</comment>
<dbReference type="RefSeq" id="WP_192747079.1">
    <property type="nucleotide sequence ID" value="NZ_JADBEJ010000007.1"/>
</dbReference>
<sequence length="186" mass="19877">MSEAGVPDVVDGAAACEGELWLTRVATQMAERARMSAAGSPEASGWRYPGPAALLAAEGRLFTPAVTPVPDERLGKTGECWFNASVFADDHPGAVYVEGWAMAVTGWEEKHAWCGVGETAIEPTAGWAGATVYLGIPFSAEFRRRLYERYGVGSILWEVEVSREYFREGFPPGAIVAGVGRGLPPV</sequence>
<keyword evidence="2" id="KW-1185">Reference proteome</keyword>
<protein>
    <submittedName>
        <fullName evidence="1">Uncharacterized protein</fullName>
    </submittedName>
</protein>
<dbReference type="EMBL" id="JADBEJ010000007">
    <property type="protein sequence ID" value="MBE1580516.1"/>
    <property type="molecule type" value="Genomic_DNA"/>
</dbReference>
<evidence type="ECO:0000313" key="1">
    <source>
        <dbReference type="EMBL" id="MBE1580516.1"/>
    </source>
</evidence>
<proteinExistence type="predicted"/>
<reference evidence="1 2" key="1">
    <citation type="submission" date="2020-10" db="EMBL/GenBank/DDBJ databases">
        <title>Sequencing the genomes of 1000 actinobacteria strains.</title>
        <authorList>
            <person name="Klenk H.-P."/>
        </authorList>
    </citation>
    <scope>NUCLEOTIDE SEQUENCE [LARGE SCALE GENOMIC DNA]</scope>
    <source>
        <strain evidence="1 2">DSM 46661</strain>
    </source>
</reference>
<gene>
    <name evidence="1" type="ORF">H4W30_007597</name>
</gene>
<evidence type="ECO:0000313" key="2">
    <source>
        <dbReference type="Proteomes" id="UP000656548"/>
    </source>
</evidence>
<dbReference type="Proteomes" id="UP000656548">
    <property type="component" value="Unassembled WGS sequence"/>
</dbReference>
<organism evidence="1 2">
    <name type="scientific">Amycolatopsis roodepoortensis</name>
    <dbReference type="NCBI Taxonomy" id="700274"/>
    <lineage>
        <taxon>Bacteria</taxon>
        <taxon>Bacillati</taxon>
        <taxon>Actinomycetota</taxon>
        <taxon>Actinomycetes</taxon>
        <taxon>Pseudonocardiales</taxon>
        <taxon>Pseudonocardiaceae</taxon>
        <taxon>Amycolatopsis</taxon>
    </lineage>
</organism>
<accession>A0ABR9LIJ3</accession>